<evidence type="ECO:0000313" key="2">
    <source>
        <dbReference type="Proteomes" id="UP001228049"/>
    </source>
</evidence>
<keyword evidence="2" id="KW-1185">Reference proteome</keyword>
<dbReference type="EMBL" id="JASDAP010000005">
    <property type="protein sequence ID" value="KAK1903232.1"/>
    <property type="molecule type" value="Genomic_DNA"/>
</dbReference>
<dbReference type="Proteomes" id="UP001228049">
    <property type="component" value="Unassembled WGS sequence"/>
</dbReference>
<dbReference type="AlphaFoldDB" id="A0AAD9FHT7"/>
<accession>A0AAD9FHT7</accession>
<gene>
    <name evidence="1" type="ORF">KUDE01_006189</name>
</gene>
<reference evidence="1" key="1">
    <citation type="submission" date="2023-04" db="EMBL/GenBank/DDBJ databases">
        <title>Chromosome-level genome of Chaenocephalus aceratus.</title>
        <authorList>
            <person name="Park H."/>
        </authorList>
    </citation>
    <scope>NUCLEOTIDE SEQUENCE</scope>
    <source>
        <strain evidence="1">DE</strain>
        <tissue evidence="1">Muscle</tissue>
    </source>
</reference>
<protein>
    <submittedName>
        <fullName evidence="1">Heat shock protein 70 like LHS1</fullName>
    </submittedName>
</protein>
<sequence length="90" mass="10403">MRPSLSCPSAAFHSASITAPAGRHRRTDREGKRLHTHLSLVERQEKERLGRKERVFLLCISFCFHHGLYKEKRGWRSEKEEDGKAPCATE</sequence>
<keyword evidence="1" id="KW-0346">Stress response</keyword>
<proteinExistence type="predicted"/>
<comment type="caution">
    <text evidence="1">The sequence shown here is derived from an EMBL/GenBank/DDBJ whole genome shotgun (WGS) entry which is preliminary data.</text>
</comment>
<evidence type="ECO:0000313" key="1">
    <source>
        <dbReference type="EMBL" id="KAK1903232.1"/>
    </source>
</evidence>
<name>A0AAD9FHT7_DISEL</name>
<organism evidence="1 2">
    <name type="scientific">Dissostichus eleginoides</name>
    <name type="common">Patagonian toothfish</name>
    <name type="synonym">Dissostichus amissus</name>
    <dbReference type="NCBI Taxonomy" id="100907"/>
    <lineage>
        <taxon>Eukaryota</taxon>
        <taxon>Metazoa</taxon>
        <taxon>Chordata</taxon>
        <taxon>Craniata</taxon>
        <taxon>Vertebrata</taxon>
        <taxon>Euteleostomi</taxon>
        <taxon>Actinopterygii</taxon>
        <taxon>Neopterygii</taxon>
        <taxon>Teleostei</taxon>
        <taxon>Neoteleostei</taxon>
        <taxon>Acanthomorphata</taxon>
        <taxon>Eupercaria</taxon>
        <taxon>Perciformes</taxon>
        <taxon>Notothenioidei</taxon>
        <taxon>Nototheniidae</taxon>
        <taxon>Dissostichus</taxon>
    </lineage>
</organism>